<proteinExistence type="inferred from homology"/>
<keyword evidence="2" id="KW-0808">Transferase</keyword>
<organism evidence="11 12">
    <name type="scientific">Anabaena subtropica FACHB-260</name>
    <dbReference type="NCBI Taxonomy" id="2692884"/>
    <lineage>
        <taxon>Bacteria</taxon>
        <taxon>Bacillati</taxon>
        <taxon>Cyanobacteriota</taxon>
        <taxon>Cyanophyceae</taxon>
        <taxon>Nostocales</taxon>
        <taxon>Nostocaceae</taxon>
        <taxon>Anabaena</taxon>
    </lineage>
</organism>
<keyword evidence="4" id="KW-0479">Metal-binding</keyword>
<evidence type="ECO:0000256" key="3">
    <source>
        <dbReference type="ARBA" id="ARBA00022695"/>
    </source>
</evidence>
<comment type="catalytic activity">
    <reaction evidence="9">
        <text>DNA(n) + a 2'-deoxyribonucleoside 5'-triphosphate = DNA(n+1) + diphosphate</text>
        <dbReference type="Rhea" id="RHEA:22508"/>
        <dbReference type="Rhea" id="RHEA-COMP:17339"/>
        <dbReference type="Rhea" id="RHEA-COMP:17340"/>
        <dbReference type="ChEBI" id="CHEBI:33019"/>
        <dbReference type="ChEBI" id="CHEBI:61560"/>
        <dbReference type="ChEBI" id="CHEBI:173112"/>
        <dbReference type="EC" id="2.7.7.49"/>
    </reaction>
</comment>
<evidence type="ECO:0000256" key="5">
    <source>
        <dbReference type="ARBA" id="ARBA00022842"/>
    </source>
</evidence>
<dbReference type="InterPro" id="IPR051083">
    <property type="entry name" value="GrpII_Intron_Splice-Mob/Def"/>
</dbReference>
<feature type="domain" description="Reverse transcriptase" evidence="10">
    <location>
        <begin position="41"/>
        <end position="268"/>
    </location>
</feature>
<dbReference type="RefSeq" id="WP_190407512.1">
    <property type="nucleotide sequence ID" value="NZ_JACJRF010000019.1"/>
</dbReference>
<dbReference type="PRINTS" id="PR00866">
    <property type="entry name" value="RNADNAPOLMS"/>
</dbReference>
<dbReference type="PROSITE" id="PS50878">
    <property type="entry name" value="RT_POL"/>
    <property type="match status" value="1"/>
</dbReference>
<dbReference type="SUPFAM" id="SSF56672">
    <property type="entry name" value="DNA/RNA polymerases"/>
    <property type="match status" value="1"/>
</dbReference>
<keyword evidence="6 11" id="KW-0695">RNA-directed DNA polymerase</keyword>
<evidence type="ECO:0000256" key="6">
    <source>
        <dbReference type="ARBA" id="ARBA00022918"/>
    </source>
</evidence>
<evidence type="ECO:0000256" key="1">
    <source>
        <dbReference type="ARBA" id="ARBA00012493"/>
    </source>
</evidence>
<accession>A0ABR8CQ78</accession>
<evidence type="ECO:0000256" key="2">
    <source>
        <dbReference type="ARBA" id="ARBA00022679"/>
    </source>
</evidence>
<evidence type="ECO:0000313" key="12">
    <source>
        <dbReference type="Proteomes" id="UP000607281"/>
    </source>
</evidence>
<protein>
    <recommendedName>
        <fullName evidence="1">RNA-directed DNA polymerase</fullName>
        <ecNumber evidence="1">2.7.7.49</ecNumber>
    </recommendedName>
</protein>
<dbReference type="EC" id="2.7.7.49" evidence="1"/>
<evidence type="ECO:0000259" key="10">
    <source>
        <dbReference type="PROSITE" id="PS50878"/>
    </source>
</evidence>
<keyword evidence="7" id="KW-0051">Antiviral defense</keyword>
<name>A0ABR8CQ78_9NOST</name>
<dbReference type="Pfam" id="PF00078">
    <property type="entry name" value="RVT_1"/>
    <property type="match status" value="1"/>
</dbReference>
<keyword evidence="5" id="KW-0460">Magnesium</keyword>
<dbReference type="InterPro" id="IPR043502">
    <property type="entry name" value="DNA/RNA_pol_sf"/>
</dbReference>
<dbReference type="PANTHER" id="PTHR34047">
    <property type="entry name" value="NUCLEAR INTRON MATURASE 1, MITOCHONDRIAL-RELATED"/>
    <property type="match status" value="1"/>
</dbReference>
<evidence type="ECO:0000256" key="4">
    <source>
        <dbReference type="ARBA" id="ARBA00022723"/>
    </source>
</evidence>
<evidence type="ECO:0000256" key="8">
    <source>
        <dbReference type="ARBA" id="ARBA00034120"/>
    </source>
</evidence>
<dbReference type="GO" id="GO:0003964">
    <property type="term" value="F:RNA-directed DNA polymerase activity"/>
    <property type="evidence" value="ECO:0007669"/>
    <property type="project" value="UniProtKB-KW"/>
</dbReference>
<evidence type="ECO:0000256" key="9">
    <source>
        <dbReference type="ARBA" id="ARBA00048173"/>
    </source>
</evidence>
<dbReference type="CDD" id="cd03487">
    <property type="entry name" value="RT_Bac_retron_II"/>
    <property type="match status" value="1"/>
</dbReference>
<comment type="similarity">
    <text evidence="8">Belongs to the bacterial reverse transcriptase family.</text>
</comment>
<dbReference type="InterPro" id="IPR000123">
    <property type="entry name" value="Reverse_transcriptase_msDNA"/>
</dbReference>
<dbReference type="InterPro" id="IPR000477">
    <property type="entry name" value="RT_dom"/>
</dbReference>
<dbReference type="EMBL" id="JACJRF010000019">
    <property type="protein sequence ID" value="MBD2345064.1"/>
    <property type="molecule type" value="Genomic_DNA"/>
</dbReference>
<dbReference type="Proteomes" id="UP000607281">
    <property type="component" value="Unassembled WGS sequence"/>
</dbReference>
<keyword evidence="3" id="KW-0548">Nucleotidyltransferase</keyword>
<keyword evidence="12" id="KW-1185">Reference proteome</keyword>
<comment type="caution">
    <text evidence="11">The sequence shown here is derived from an EMBL/GenBank/DDBJ whole genome shotgun (WGS) entry which is preliminary data.</text>
</comment>
<evidence type="ECO:0000256" key="7">
    <source>
        <dbReference type="ARBA" id="ARBA00023118"/>
    </source>
</evidence>
<dbReference type="PANTHER" id="PTHR34047:SF7">
    <property type="entry name" value="RNA-DIRECTED DNA POLYMERASE"/>
    <property type="match status" value="1"/>
</dbReference>
<sequence>MKKNISLSPLLYDSCEDLSSKFLQLKSPRDVARLLQIPYNYLIYAIYRKDESLRYRTFNIPKKSGDYRVISSPHKSLAIIQRKLSQILYAVYKPRPSIHGFAAKRSIITNAQAHTKKKFILNIDIKDFFDSINFGRVRGLFMAKPYELNEKVATILAQICCFNNKLPQGAPSSPIISNLICSKMDSELQRFAKEYSLFYTRYADDLTLSLTRDELPSELVASYKKGFSQVVIGNEVRSIIEQNGFQINNSKVRLAHRTQRQEVTGLIVNKNVNVNRKYIRNIFGTLHAWEKYGLEESVKTYISKYAKQPILSQKDVPTFLDSLRGKIEFVGSVRGKEDPIYQKLLSIFHGLKNKEIDNAIVVDSEN</sequence>
<gene>
    <name evidence="11" type="ORF">H6G18_13030</name>
</gene>
<evidence type="ECO:0000313" key="11">
    <source>
        <dbReference type="EMBL" id="MBD2345064.1"/>
    </source>
</evidence>
<reference evidence="11 12" key="1">
    <citation type="journal article" date="2020" name="ISME J.">
        <title>Comparative genomics reveals insights into cyanobacterial evolution and habitat adaptation.</title>
        <authorList>
            <person name="Chen M.Y."/>
            <person name="Teng W.K."/>
            <person name="Zhao L."/>
            <person name="Hu C.X."/>
            <person name="Zhou Y.K."/>
            <person name="Han B.P."/>
            <person name="Song L.R."/>
            <person name="Shu W.S."/>
        </authorList>
    </citation>
    <scope>NUCLEOTIDE SEQUENCE [LARGE SCALE GENOMIC DNA]</scope>
    <source>
        <strain evidence="11 12">FACHB-260</strain>
    </source>
</reference>